<dbReference type="InterPro" id="IPR002893">
    <property type="entry name" value="Znf_MYND"/>
</dbReference>
<reference evidence="8 9" key="1">
    <citation type="submission" date="2018-02" db="EMBL/GenBank/DDBJ databases">
        <title>Fusarium culmorum secondary metabolites in fungal-bacterial-plant interactions.</title>
        <authorList>
            <person name="Schmidt R."/>
        </authorList>
    </citation>
    <scope>NUCLEOTIDE SEQUENCE [LARGE SCALE GENOMIC DNA]</scope>
    <source>
        <strain evidence="8 9">PV</strain>
    </source>
</reference>
<organism evidence="8 9">
    <name type="scientific">Fusarium culmorum</name>
    <dbReference type="NCBI Taxonomy" id="5516"/>
    <lineage>
        <taxon>Eukaryota</taxon>
        <taxon>Fungi</taxon>
        <taxon>Dikarya</taxon>
        <taxon>Ascomycota</taxon>
        <taxon>Pezizomycotina</taxon>
        <taxon>Sordariomycetes</taxon>
        <taxon>Hypocreomycetidae</taxon>
        <taxon>Hypocreales</taxon>
        <taxon>Nectriaceae</taxon>
        <taxon>Fusarium</taxon>
    </lineage>
</organism>
<evidence type="ECO:0000256" key="3">
    <source>
        <dbReference type="ARBA" id="ARBA00022833"/>
    </source>
</evidence>
<dbReference type="Proteomes" id="UP000241587">
    <property type="component" value="Unassembled WGS sequence"/>
</dbReference>
<evidence type="ECO:0000259" key="6">
    <source>
        <dbReference type="PROSITE" id="PS50280"/>
    </source>
</evidence>
<feature type="compositionally biased region" description="Basic residues" evidence="5">
    <location>
        <begin position="10"/>
        <end position="19"/>
    </location>
</feature>
<name>A0A2T4GML4_FUSCU</name>
<dbReference type="PROSITE" id="PS50280">
    <property type="entry name" value="SET"/>
    <property type="match status" value="1"/>
</dbReference>
<feature type="region of interest" description="Disordered" evidence="5">
    <location>
        <begin position="1"/>
        <end position="23"/>
    </location>
</feature>
<evidence type="ECO:0000259" key="7">
    <source>
        <dbReference type="PROSITE" id="PS50865"/>
    </source>
</evidence>
<evidence type="ECO:0000313" key="9">
    <source>
        <dbReference type="Proteomes" id="UP000241587"/>
    </source>
</evidence>
<dbReference type="GO" id="GO:0008270">
    <property type="term" value="F:zinc ion binding"/>
    <property type="evidence" value="ECO:0007669"/>
    <property type="project" value="UniProtKB-KW"/>
</dbReference>
<dbReference type="Gene3D" id="2.170.270.10">
    <property type="entry name" value="SET domain"/>
    <property type="match status" value="1"/>
</dbReference>
<dbReference type="AlphaFoldDB" id="A0A2T4GML4"/>
<protein>
    <submittedName>
        <fullName evidence="8">SET domain-containing protein 5</fullName>
    </submittedName>
</protein>
<dbReference type="InterPro" id="IPR001214">
    <property type="entry name" value="SET_dom"/>
</dbReference>
<evidence type="ECO:0000313" key="8">
    <source>
        <dbReference type="EMBL" id="PTD04680.1"/>
    </source>
</evidence>
<dbReference type="Gene3D" id="6.10.140.2220">
    <property type="match status" value="1"/>
</dbReference>
<feature type="domain" description="MYND-type" evidence="7">
    <location>
        <begin position="486"/>
        <end position="526"/>
    </location>
</feature>
<evidence type="ECO:0000256" key="1">
    <source>
        <dbReference type="ARBA" id="ARBA00022723"/>
    </source>
</evidence>
<keyword evidence="3" id="KW-0862">Zinc</keyword>
<feature type="domain" description="SET" evidence="6">
    <location>
        <begin position="9"/>
        <end position="151"/>
    </location>
</feature>
<evidence type="ECO:0000256" key="2">
    <source>
        <dbReference type="ARBA" id="ARBA00022771"/>
    </source>
</evidence>
<dbReference type="PROSITE" id="PS01360">
    <property type="entry name" value="ZF_MYND_1"/>
    <property type="match status" value="1"/>
</dbReference>
<keyword evidence="9" id="KW-1185">Reference proteome</keyword>
<dbReference type="OrthoDB" id="265717at2759"/>
<keyword evidence="1" id="KW-0479">Metal-binding</keyword>
<dbReference type="PROSITE" id="PS50865">
    <property type="entry name" value="ZF_MYND_2"/>
    <property type="match status" value="1"/>
</dbReference>
<dbReference type="SUPFAM" id="SSF82199">
    <property type="entry name" value="SET domain"/>
    <property type="match status" value="1"/>
</dbReference>
<dbReference type="Pfam" id="PF01753">
    <property type="entry name" value="zf-MYND"/>
    <property type="match status" value="1"/>
</dbReference>
<dbReference type="InterPro" id="IPR046341">
    <property type="entry name" value="SET_dom_sf"/>
</dbReference>
<dbReference type="CDD" id="cd20071">
    <property type="entry name" value="SET_SMYD"/>
    <property type="match status" value="1"/>
</dbReference>
<feature type="non-terminal residue" evidence="8">
    <location>
        <position position="1"/>
    </location>
</feature>
<gene>
    <name evidence="8" type="ORF">FCULG_00001161</name>
</gene>
<evidence type="ECO:0000256" key="5">
    <source>
        <dbReference type="SAM" id="MobiDB-lite"/>
    </source>
</evidence>
<proteinExistence type="predicted"/>
<dbReference type="Pfam" id="PF00856">
    <property type="entry name" value="SET"/>
    <property type="match status" value="1"/>
</dbReference>
<comment type="caution">
    <text evidence="8">The sequence shown here is derived from an EMBL/GenBank/DDBJ whole genome shotgun (WGS) entry which is preliminary data.</text>
</comment>
<dbReference type="EMBL" id="PVEM01000012">
    <property type="protein sequence ID" value="PTD04680.1"/>
    <property type="molecule type" value="Genomic_DNA"/>
</dbReference>
<dbReference type="SUPFAM" id="SSF144232">
    <property type="entry name" value="HIT/MYND zinc finger-like"/>
    <property type="match status" value="1"/>
</dbReference>
<sequence length="572" mass="65158">FECHHDRQQPLRRSRRPPKGKGLIATTKIPKGTRIIAEPPLIKVPRECFCPDLLRQGIIKELSKLYQDQRASFYSLLNSHPESGEEVGIVETNSLCAGPDEEDGAVFLATSRINHSCKPNAQNRWNQGLGKIAVHAVEDIEQGQEITITYLGNPEVYEERQKKLKNAFGFECRCRLCSLSPAERDLDDKLIKEIDHLQEDLENEDSILGSPTRCLHRIYKVVSQLEAEGVGTSNVPKLYASAMGVVVAHSDLARAKVFAQRSLEGCIISEGHDTPWIKNLKALFEDPSRHDHYGLTEWLASTIKDIPENKGYVAFEDWLWMSPHGQLANLRNMMSFPLFTDNDGVPMIMHGLPKNHEGALVPPRYITESYREFQKPSKHWAFLGEITHIEAAWRVRLTVKDKTGLQLPIAFYTETRGREIGASMLRIGYTVVMLYASQHEFLDGMAGIRHEDPGRLRILPTSLENLLLLSDKVQAYSVVHNQTRTCHGCNKKSDSLKKCTRCGFFWYCNQDCQIRGWNENGHNAGCRLFKNQDVKGLFLIKWGEFETHMSFTLSVRPRKSIDWRIEPGFTLY</sequence>
<dbReference type="InterPro" id="IPR053185">
    <property type="entry name" value="SET_domain_protein"/>
</dbReference>
<dbReference type="PANTHER" id="PTHR47332:SF4">
    <property type="entry name" value="SET DOMAIN-CONTAINING PROTEIN 5"/>
    <property type="match status" value="1"/>
</dbReference>
<dbReference type="SMART" id="SM00317">
    <property type="entry name" value="SET"/>
    <property type="match status" value="1"/>
</dbReference>
<dbReference type="PANTHER" id="PTHR47332">
    <property type="entry name" value="SET DOMAIN-CONTAINING PROTEIN 5"/>
    <property type="match status" value="1"/>
</dbReference>
<evidence type="ECO:0000256" key="4">
    <source>
        <dbReference type="PROSITE-ProRule" id="PRU00134"/>
    </source>
</evidence>
<accession>A0A2T4GML4</accession>
<keyword evidence="2 4" id="KW-0863">Zinc-finger</keyword>